<dbReference type="InterPro" id="IPR050571">
    <property type="entry name" value="Class-IV_PLP-Dep_Aminotrnsfr"/>
</dbReference>
<dbReference type="RefSeq" id="WP_203356750.1">
    <property type="nucleotide sequence ID" value="NZ_CP069127.1"/>
</dbReference>
<evidence type="ECO:0000256" key="11">
    <source>
        <dbReference type="RuleBase" id="RU004516"/>
    </source>
</evidence>
<keyword evidence="6 13" id="KW-0032">Aminotransferase</keyword>
<keyword evidence="8 11" id="KW-0663">Pyridoxal phosphate</keyword>
<dbReference type="InterPro" id="IPR018300">
    <property type="entry name" value="Aminotrans_IV_CS"/>
</dbReference>
<keyword evidence="14" id="KW-1185">Reference proteome</keyword>
<comment type="subunit">
    <text evidence="3">Homodimer.</text>
</comment>
<gene>
    <name evidence="13" type="primary">dat</name>
    <name evidence="13" type="ORF">JNE38_11950</name>
</gene>
<dbReference type="Gene3D" id="3.30.470.10">
    <property type="match status" value="1"/>
</dbReference>
<name>A0ABX7FU44_BRECH</name>
<evidence type="ECO:0000256" key="9">
    <source>
        <dbReference type="ARBA" id="ARBA00047911"/>
    </source>
</evidence>
<dbReference type="PANTHER" id="PTHR42743">
    <property type="entry name" value="AMINO-ACID AMINOTRANSFERASE"/>
    <property type="match status" value="1"/>
</dbReference>
<dbReference type="Gene3D" id="3.20.10.10">
    <property type="entry name" value="D-amino Acid Aminotransferase, subunit A, domain 2"/>
    <property type="match status" value="1"/>
</dbReference>
<dbReference type="NCBIfam" id="TIGR01121">
    <property type="entry name" value="D_amino_aminoT"/>
    <property type="match status" value="1"/>
</dbReference>
<protein>
    <recommendedName>
        <fullName evidence="5 12">D-alanine aminotransferase</fullName>
        <ecNumber evidence="4 12">2.6.1.21</ecNumber>
    </recommendedName>
</protein>
<keyword evidence="7 13" id="KW-0808">Transferase</keyword>
<sequence length="285" mass="31651">MLYVGGKWVEEGEVAVHPEDRGYNFGDGIYEVVRIYKGKMYQWDAHLTRLFRSAREIKMELPWSAEELSSLAHQLMEKNNITENDDATLYLQVSRGVSPRVHDIPAAGSIEPVIMAFVRTKARPVADMKKGQTAQLVEDIRWLRCDIKTLNLLGAVLVKQYAKDAGAQDSILHRNGIVTECSSANLFAVKNGALYTHPADHLILHGITRQVVIDLARENGIAVNEEAFTTDFLKEADEVFLTSTTAEIMPLISVDGQPVGKGTVGPVSLKLQDLFEQHINANVLV</sequence>
<comment type="similarity">
    <text evidence="2 10">Belongs to the class-IV pyridoxal-phosphate-dependent aminotransferase family.</text>
</comment>
<dbReference type="CDD" id="cd01558">
    <property type="entry name" value="D-AAT_like"/>
    <property type="match status" value="1"/>
</dbReference>
<evidence type="ECO:0000256" key="1">
    <source>
        <dbReference type="ARBA" id="ARBA00001933"/>
    </source>
</evidence>
<organism evidence="13 14">
    <name type="scientific">Brevibacillus choshinensis</name>
    <dbReference type="NCBI Taxonomy" id="54911"/>
    <lineage>
        <taxon>Bacteria</taxon>
        <taxon>Bacillati</taxon>
        <taxon>Bacillota</taxon>
        <taxon>Bacilli</taxon>
        <taxon>Bacillales</taxon>
        <taxon>Paenibacillaceae</taxon>
        <taxon>Brevibacillus</taxon>
    </lineage>
</organism>
<accession>A0ABX7FU44</accession>
<dbReference type="InterPro" id="IPR043131">
    <property type="entry name" value="BCAT-like_N"/>
</dbReference>
<comment type="cofactor">
    <cofactor evidence="1 11">
        <name>pyridoxal 5'-phosphate</name>
        <dbReference type="ChEBI" id="CHEBI:597326"/>
    </cofactor>
</comment>
<evidence type="ECO:0000256" key="10">
    <source>
        <dbReference type="RuleBase" id="RU004106"/>
    </source>
</evidence>
<evidence type="ECO:0000256" key="12">
    <source>
        <dbReference type="RuleBase" id="RU004520"/>
    </source>
</evidence>
<evidence type="ECO:0000256" key="7">
    <source>
        <dbReference type="ARBA" id="ARBA00022679"/>
    </source>
</evidence>
<evidence type="ECO:0000256" key="2">
    <source>
        <dbReference type="ARBA" id="ARBA00009320"/>
    </source>
</evidence>
<dbReference type="InterPro" id="IPR043132">
    <property type="entry name" value="BCAT-like_C"/>
</dbReference>
<dbReference type="Proteomes" id="UP000596248">
    <property type="component" value="Chromosome"/>
</dbReference>
<evidence type="ECO:0000256" key="6">
    <source>
        <dbReference type="ARBA" id="ARBA00022576"/>
    </source>
</evidence>
<dbReference type="GO" id="GO:0047810">
    <property type="term" value="F:D-alanine-2-oxoglutarate aminotransferase activity"/>
    <property type="evidence" value="ECO:0007669"/>
    <property type="project" value="UniProtKB-EC"/>
</dbReference>
<dbReference type="PANTHER" id="PTHR42743:SF10">
    <property type="entry name" value="D-ALANINE AMINOTRANSFERASE"/>
    <property type="match status" value="1"/>
</dbReference>
<dbReference type="InterPro" id="IPR036038">
    <property type="entry name" value="Aminotransferase-like"/>
</dbReference>
<dbReference type="Pfam" id="PF01063">
    <property type="entry name" value="Aminotran_4"/>
    <property type="match status" value="1"/>
</dbReference>
<proteinExistence type="inferred from homology"/>
<evidence type="ECO:0000256" key="3">
    <source>
        <dbReference type="ARBA" id="ARBA00011738"/>
    </source>
</evidence>
<dbReference type="EMBL" id="CP069127">
    <property type="protein sequence ID" value="QRG69766.1"/>
    <property type="molecule type" value="Genomic_DNA"/>
</dbReference>
<evidence type="ECO:0000313" key="14">
    <source>
        <dbReference type="Proteomes" id="UP000596248"/>
    </source>
</evidence>
<comment type="catalytic activity">
    <reaction evidence="9 12">
        <text>D-alanine + 2-oxoglutarate = D-glutamate + pyruvate</text>
        <dbReference type="Rhea" id="RHEA:15869"/>
        <dbReference type="ChEBI" id="CHEBI:15361"/>
        <dbReference type="ChEBI" id="CHEBI:16810"/>
        <dbReference type="ChEBI" id="CHEBI:29986"/>
        <dbReference type="ChEBI" id="CHEBI:57416"/>
        <dbReference type="EC" id="2.6.1.21"/>
    </reaction>
</comment>
<comment type="function">
    <text evidence="12">Acts on the D-isomers of alanine, leucine, aspartate, glutamate, aminobutyrate, norvaline and asparagine. The enzyme transfers an amino group from a substrate D-amino acid to the pyridoxal phosphate cofactor to form pyridoxamine and an alpha-keto acid in the first half-reaction.</text>
</comment>
<dbReference type="EC" id="2.6.1.21" evidence="4 12"/>
<evidence type="ECO:0000256" key="5">
    <source>
        <dbReference type="ARBA" id="ARBA00021779"/>
    </source>
</evidence>
<evidence type="ECO:0000313" key="13">
    <source>
        <dbReference type="EMBL" id="QRG69766.1"/>
    </source>
</evidence>
<dbReference type="SUPFAM" id="SSF56752">
    <property type="entry name" value="D-aminoacid aminotransferase-like PLP-dependent enzymes"/>
    <property type="match status" value="1"/>
</dbReference>
<reference evidence="13 14" key="1">
    <citation type="submission" date="2021-01" db="EMBL/GenBank/DDBJ databases">
        <title>Identification of strong promoters based on the transcriptome of Brevibacillus choshinensis.</title>
        <authorList>
            <person name="Yao D."/>
            <person name="Zhang K."/>
            <person name="Wu J."/>
        </authorList>
    </citation>
    <scope>NUCLEOTIDE SEQUENCE [LARGE SCALE GENOMIC DNA]</scope>
    <source>
        <strain evidence="13 14">HPD31-SP3</strain>
    </source>
</reference>
<dbReference type="InterPro" id="IPR005784">
    <property type="entry name" value="D_amino_transT"/>
</dbReference>
<dbReference type="PROSITE" id="PS00770">
    <property type="entry name" value="AA_TRANSFER_CLASS_4"/>
    <property type="match status" value="1"/>
</dbReference>
<evidence type="ECO:0000256" key="8">
    <source>
        <dbReference type="ARBA" id="ARBA00022898"/>
    </source>
</evidence>
<dbReference type="InterPro" id="IPR001544">
    <property type="entry name" value="Aminotrans_IV"/>
</dbReference>
<evidence type="ECO:0000256" key="4">
    <source>
        <dbReference type="ARBA" id="ARBA00012874"/>
    </source>
</evidence>